<protein>
    <recommendedName>
        <fullName evidence="3">Tetratricopeptide repeat protein</fullName>
    </recommendedName>
</protein>
<reference evidence="1 2" key="1">
    <citation type="submission" date="2021-10" db="EMBL/GenBank/DDBJ databases">
        <title>Anaerobic single-cell dispensing facilitates the cultivation of human gut bacteria.</title>
        <authorList>
            <person name="Afrizal A."/>
        </authorList>
    </citation>
    <scope>NUCLEOTIDE SEQUENCE [LARGE SCALE GENOMIC DNA]</scope>
    <source>
        <strain evidence="1 2">CLA-AA-H200</strain>
    </source>
</reference>
<comment type="caution">
    <text evidence="1">The sequence shown here is derived from an EMBL/GenBank/DDBJ whole genome shotgun (WGS) entry which is preliminary data.</text>
</comment>
<evidence type="ECO:0008006" key="3">
    <source>
        <dbReference type="Google" id="ProtNLM"/>
    </source>
</evidence>
<evidence type="ECO:0000313" key="1">
    <source>
        <dbReference type="EMBL" id="MCC2253369.1"/>
    </source>
</evidence>
<evidence type="ECO:0000313" key="2">
    <source>
        <dbReference type="Proteomes" id="UP001198151"/>
    </source>
</evidence>
<sequence length="247" mass="27689">MLAPSPEQSEQVVREAMALFERVKAGTDNPVLGNESLQLKAYCLITLGQPEKVLALLPETPPLCGPSEPLLASALKMTGNTAEAKRVLQTGIYNEVLALFNLLPAYMSLCMDDRNRFEETCRRMRLLADTFHIDRLHPGLYLSCLIIMAQGWVSFGENETALSVLEEYTSLAAGNIYPLRLHGDEYFYLLDNWFDREIIPGAYPPRDESLIRRSMAQALTDNPAFAVFSDHPDFQRMAKSLTEAEKG</sequence>
<dbReference type="EMBL" id="JAJEQX010000003">
    <property type="protein sequence ID" value="MCC2253369.1"/>
    <property type="molecule type" value="Genomic_DNA"/>
</dbReference>
<dbReference type="Proteomes" id="UP001198151">
    <property type="component" value="Unassembled WGS sequence"/>
</dbReference>
<dbReference type="RefSeq" id="WP_227706519.1">
    <property type="nucleotide sequence ID" value="NZ_JAJEQX010000003.1"/>
</dbReference>
<accession>A0ABS8FUR2</accession>
<proteinExistence type="predicted"/>
<organism evidence="1 2">
    <name type="scientific">Ruminococcus turbiniformis</name>
    <dbReference type="NCBI Taxonomy" id="2881258"/>
    <lineage>
        <taxon>Bacteria</taxon>
        <taxon>Bacillati</taxon>
        <taxon>Bacillota</taxon>
        <taxon>Clostridia</taxon>
        <taxon>Eubacteriales</taxon>
        <taxon>Oscillospiraceae</taxon>
        <taxon>Ruminococcus</taxon>
    </lineage>
</organism>
<gene>
    <name evidence="1" type="ORF">LKD70_02750</name>
</gene>
<name>A0ABS8FUR2_9FIRM</name>
<keyword evidence="2" id="KW-1185">Reference proteome</keyword>